<evidence type="ECO:0000256" key="1">
    <source>
        <dbReference type="SAM" id="MobiDB-lite"/>
    </source>
</evidence>
<evidence type="ECO:0000256" key="2">
    <source>
        <dbReference type="SAM" id="SignalP"/>
    </source>
</evidence>
<comment type="caution">
    <text evidence="3">The sequence shown here is derived from an EMBL/GenBank/DDBJ whole genome shotgun (WGS) entry which is preliminary data.</text>
</comment>
<dbReference type="AlphaFoldDB" id="A0A5D4GNY3"/>
<reference evidence="3 4" key="2">
    <citation type="submission" date="2019-09" db="EMBL/GenBank/DDBJ databases">
        <title>Mesorhizobium sp. MaA-C15 isolated from Microcystis aeruginosa.</title>
        <authorList>
            <person name="Jeong S.E."/>
            <person name="Jin H.M."/>
            <person name="Jeon C.O."/>
        </authorList>
    </citation>
    <scope>NUCLEOTIDE SEQUENCE [LARGE SCALE GENOMIC DNA]</scope>
    <source>
        <strain evidence="3 4">MaA-C15</strain>
    </source>
</reference>
<evidence type="ECO:0000313" key="3">
    <source>
        <dbReference type="EMBL" id="TYR30077.1"/>
    </source>
</evidence>
<dbReference type="Proteomes" id="UP000323258">
    <property type="component" value="Unassembled WGS sequence"/>
</dbReference>
<sequence length="147" mass="16198">MARRLAPLFLCGLLATPVAAQSAGELAVGSRLAGDYSALRERPLFSPDRQPPTRFAPAETPVIEPEKPKEPVLPVASQQEAPQWQLIGVVRSERLRSALFRVYADNSVFSMRSGESRDGWTLTRVEPFEAVLDSSNARAFIRFSDGQ</sequence>
<dbReference type="RefSeq" id="WP_148916435.1">
    <property type="nucleotide sequence ID" value="NZ_VSZS01000067.1"/>
</dbReference>
<feature type="chain" id="PRO_5023018269" description="Pilus assembly protein PilP" evidence="2">
    <location>
        <begin position="21"/>
        <end position="147"/>
    </location>
</feature>
<keyword evidence="4" id="KW-1185">Reference proteome</keyword>
<protein>
    <recommendedName>
        <fullName evidence="5">Pilus assembly protein PilP</fullName>
    </recommendedName>
</protein>
<feature type="region of interest" description="Disordered" evidence="1">
    <location>
        <begin position="43"/>
        <end position="75"/>
    </location>
</feature>
<reference evidence="3 4" key="1">
    <citation type="submission" date="2019-08" db="EMBL/GenBank/DDBJ databases">
        <authorList>
            <person name="Seo Y.L."/>
        </authorList>
    </citation>
    <scope>NUCLEOTIDE SEQUENCE [LARGE SCALE GENOMIC DNA]</scope>
    <source>
        <strain evidence="3 4">MaA-C15</strain>
    </source>
</reference>
<feature type="signal peptide" evidence="2">
    <location>
        <begin position="1"/>
        <end position="20"/>
    </location>
</feature>
<gene>
    <name evidence="3" type="ORF">FY036_19490</name>
</gene>
<dbReference type="EMBL" id="VSZS01000067">
    <property type="protein sequence ID" value="TYR30077.1"/>
    <property type="molecule type" value="Genomic_DNA"/>
</dbReference>
<organism evidence="3 4">
    <name type="scientific">Neoaquamicrobium microcysteis</name>
    <dbReference type="NCBI Taxonomy" id="2682781"/>
    <lineage>
        <taxon>Bacteria</taxon>
        <taxon>Pseudomonadati</taxon>
        <taxon>Pseudomonadota</taxon>
        <taxon>Alphaproteobacteria</taxon>
        <taxon>Hyphomicrobiales</taxon>
        <taxon>Phyllobacteriaceae</taxon>
        <taxon>Neoaquamicrobium</taxon>
    </lineage>
</organism>
<keyword evidence="2" id="KW-0732">Signal</keyword>
<name>A0A5D4GNY3_9HYPH</name>
<proteinExistence type="predicted"/>
<evidence type="ECO:0008006" key="5">
    <source>
        <dbReference type="Google" id="ProtNLM"/>
    </source>
</evidence>
<accession>A0A5D4GNY3</accession>
<dbReference type="OrthoDB" id="8100122at2"/>
<evidence type="ECO:0000313" key="4">
    <source>
        <dbReference type="Proteomes" id="UP000323258"/>
    </source>
</evidence>